<keyword evidence="2" id="KW-1185">Reference proteome</keyword>
<dbReference type="PATRIC" id="fig|1273125.3.peg.192"/>
<reference evidence="1 2" key="1">
    <citation type="journal article" date="2013" name="Genome Announc.">
        <title>Draft Genome Sequence of Rhodococcus rhodnii Strain LMG5362, a Symbiont of Rhodnius prolixus (Hemiptera, Reduviidae, Triatominae), the Principle Vector of Trypanosoma cruzi.</title>
        <authorList>
            <person name="Pachebat J.A."/>
            <person name="van Keulen G."/>
            <person name="Whitten M.M."/>
            <person name="Girdwood S."/>
            <person name="Del Sol R."/>
            <person name="Dyson P.J."/>
            <person name="Facey P.D."/>
        </authorList>
    </citation>
    <scope>NUCLEOTIDE SEQUENCE [LARGE SCALE GENOMIC DNA]</scope>
    <source>
        <strain evidence="1 2">LMG 5362</strain>
    </source>
</reference>
<protein>
    <submittedName>
        <fullName evidence="1">Uncharacterized protein</fullName>
    </submittedName>
</protein>
<dbReference type="AlphaFoldDB" id="R7WSW9"/>
<name>R7WSW9_9NOCA</name>
<evidence type="ECO:0000313" key="2">
    <source>
        <dbReference type="Proteomes" id="UP000013525"/>
    </source>
</evidence>
<proteinExistence type="predicted"/>
<dbReference type="EMBL" id="APMY01000004">
    <property type="protein sequence ID" value="EOM78365.1"/>
    <property type="molecule type" value="Genomic_DNA"/>
</dbReference>
<comment type="caution">
    <text evidence="1">The sequence shown here is derived from an EMBL/GenBank/DDBJ whole genome shotgun (WGS) entry which is preliminary data.</text>
</comment>
<dbReference type="Proteomes" id="UP000013525">
    <property type="component" value="Unassembled WGS sequence"/>
</dbReference>
<sequence>MIDLLEQIRTTSGGDAVGKAAGRAVAAIRRGVVALDQN</sequence>
<gene>
    <name evidence="1" type="ORF">Rrhod_0193</name>
</gene>
<organism evidence="1 2">
    <name type="scientific">Rhodococcus rhodnii LMG 5362</name>
    <dbReference type="NCBI Taxonomy" id="1273125"/>
    <lineage>
        <taxon>Bacteria</taxon>
        <taxon>Bacillati</taxon>
        <taxon>Actinomycetota</taxon>
        <taxon>Actinomycetes</taxon>
        <taxon>Mycobacteriales</taxon>
        <taxon>Nocardiaceae</taxon>
        <taxon>Rhodococcus</taxon>
    </lineage>
</organism>
<evidence type="ECO:0000313" key="1">
    <source>
        <dbReference type="EMBL" id="EOM78365.1"/>
    </source>
</evidence>
<accession>R7WSW9</accession>